<dbReference type="InterPro" id="IPR036907">
    <property type="entry name" value="5'-Nucleotdase_C_sf"/>
</dbReference>
<accession>A0A255XQW1</accession>
<keyword evidence="6 7" id="KW-0378">Hydrolase</keyword>
<organism evidence="10 11">
    <name type="scientific">Elstera cyanobacteriorum</name>
    <dbReference type="NCBI Taxonomy" id="2022747"/>
    <lineage>
        <taxon>Bacteria</taxon>
        <taxon>Pseudomonadati</taxon>
        <taxon>Pseudomonadota</taxon>
        <taxon>Alphaproteobacteria</taxon>
        <taxon>Rhodospirillales</taxon>
        <taxon>Rhodospirillaceae</taxon>
        <taxon>Elstera</taxon>
    </lineage>
</organism>
<dbReference type="GO" id="GO:0009166">
    <property type="term" value="P:nucleotide catabolic process"/>
    <property type="evidence" value="ECO:0007669"/>
    <property type="project" value="InterPro"/>
</dbReference>
<dbReference type="OrthoDB" id="5469761at2"/>
<dbReference type="SUPFAM" id="SSF55816">
    <property type="entry name" value="5'-nucleotidase (syn. UDP-sugar hydrolase), C-terminal domain"/>
    <property type="match status" value="1"/>
</dbReference>
<feature type="chain" id="PRO_5011824699" evidence="7">
    <location>
        <begin position="24"/>
        <end position="538"/>
    </location>
</feature>
<evidence type="ECO:0000259" key="8">
    <source>
        <dbReference type="Pfam" id="PF00149"/>
    </source>
</evidence>
<keyword evidence="3" id="KW-0479">Metal-binding</keyword>
<dbReference type="Proteomes" id="UP000216361">
    <property type="component" value="Unassembled WGS sequence"/>
</dbReference>
<evidence type="ECO:0000313" key="10">
    <source>
        <dbReference type="EMBL" id="OYQ18825.1"/>
    </source>
</evidence>
<dbReference type="GO" id="GO:0005576">
    <property type="term" value="C:extracellular region"/>
    <property type="evidence" value="ECO:0007669"/>
    <property type="project" value="UniProtKB-SubCell"/>
</dbReference>
<dbReference type="Gene3D" id="3.90.780.10">
    <property type="entry name" value="5'-Nucleotidase, C-terminal domain"/>
    <property type="match status" value="1"/>
</dbReference>
<keyword evidence="4 7" id="KW-0732">Signal</keyword>
<dbReference type="GO" id="GO:0000166">
    <property type="term" value="F:nucleotide binding"/>
    <property type="evidence" value="ECO:0007669"/>
    <property type="project" value="UniProtKB-KW"/>
</dbReference>
<protein>
    <submittedName>
        <fullName evidence="10">Multifunctional 2',3'-cyclic-nucleotide 2'-phosphodiesterase/5'-nucleotidase/3'-nucleotidase</fullName>
    </submittedName>
</protein>
<dbReference type="Pfam" id="PF00149">
    <property type="entry name" value="Metallophos"/>
    <property type="match status" value="1"/>
</dbReference>
<dbReference type="InterPro" id="IPR029052">
    <property type="entry name" value="Metallo-depent_PP-like"/>
</dbReference>
<dbReference type="InterPro" id="IPR008334">
    <property type="entry name" value="5'-Nucleotdase_C"/>
</dbReference>
<evidence type="ECO:0000256" key="7">
    <source>
        <dbReference type="RuleBase" id="RU362119"/>
    </source>
</evidence>
<feature type="domain" description="Calcineurin-like phosphoesterase" evidence="8">
    <location>
        <begin position="33"/>
        <end position="254"/>
    </location>
</feature>
<dbReference type="Pfam" id="PF02872">
    <property type="entry name" value="5_nucleotid_C"/>
    <property type="match status" value="1"/>
</dbReference>
<dbReference type="EMBL" id="NOXS01000032">
    <property type="protein sequence ID" value="OYQ18825.1"/>
    <property type="molecule type" value="Genomic_DNA"/>
</dbReference>
<dbReference type="InterPro" id="IPR006179">
    <property type="entry name" value="5_nucleotidase/apyrase"/>
</dbReference>
<dbReference type="PRINTS" id="PR01607">
    <property type="entry name" value="APYRASEFAMLY"/>
</dbReference>
<dbReference type="PANTHER" id="PTHR11575">
    <property type="entry name" value="5'-NUCLEOTIDASE-RELATED"/>
    <property type="match status" value="1"/>
</dbReference>
<dbReference type="FunFam" id="3.60.21.10:FF:000020">
    <property type="entry name" value="NT5E isoform 4"/>
    <property type="match status" value="1"/>
</dbReference>
<evidence type="ECO:0000256" key="3">
    <source>
        <dbReference type="ARBA" id="ARBA00022723"/>
    </source>
</evidence>
<dbReference type="AlphaFoldDB" id="A0A255XQW1"/>
<evidence type="ECO:0000313" key="11">
    <source>
        <dbReference type="Proteomes" id="UP000216361"/>
    </source>
</evidence>
<keyword evidence="2" id="KW-0964">Secreted</keyword>
<sequence length="538" mass="57591">MLFTRTSLLTVSVAALLSAGAVAQQAPAPLKLTILHVNDVHSRLLPINRFSTTCSAKEEEEKKCFGGVARIAYQAQEIAKQVKAAGGQTLFLHAGDQFQGSLMYTVYKGKADLMAVNLLDIDAMSLGNHEFDDGPGVLADFLKGTKFPVLSANTDVSKEPRLQGLIRPYTIVERGGQKIGIIGVTTDDTPITSSPGPTVAFAHEDAPIKRYVAELKALGIDKIIALTHSGWIRDQEIAKNVEGIDVIVGGHSHTLLSNKIKEAEGPYPIVVANKVNKTLIVTAEAYSKYLGRLDVTFDAKGNVTAYEGEPILLDANVPEDKTVRAEIDKLDAPIQTMKAKPVGTAAINLDASVCRKSECLMGNLVADALVWATASKGTEFAIQNGGGVRASIGEGPVTLGHVLTVLPFQNTIATLKLKGSDVVAALENGVSKVEENQGRFPQVSSNLRYSWDPKKPAGSRIVSVEVKRNGSFAPLDPNATYALATNDFMRRGGDGYTVFKTNAVDPYDFGPNLEDAVSSFIAQNSPVQPKLEGRVRQP</sequence>
<evidence type="ECO:0000256" key="2">
    <source>
        <dbReference type="ARBA" id="ARBA00022525"/>
    </source>
</evidence>
<dbReference type="InterPro" id="IPR004843">
    <property type="entry name" value="Calcineurin-like_PHP"/>
</dbReference>
<feature type="signal peptide" evidence="7">
    <location>
        <begin position="1"/>
        <end position="23"/>
    </location>
</feature>
<dbReference type="FunFam" id="3.90.780.10:FF:000004">
    <property type="entry name" value="UDP-sugar hydrolase, putative"/>
    <property type="match status" value="1"/>
</dbReference>
<dbReference type="SUPFAM" id="SSF56300">
    <property type="entry name" value="Metallo-dependent phosphatases"/>
    <property type="match status" value="1"/>
</dbReference>
<comment type="caution">
    <text evidence="10">The sequence shown here is derived from an EMBL/GenBank/DDBJ whole genome shotgun (WGS) entry which is preliminary data.</text>
</comment>
<dbReference type="GO" id="GO:0016787">
    <property type="term" value="F:hydrolase activity"/>
    <property type="evidence" value="ECO:0007669"/>
    <property type="project" value="UniProtKB-KW"/>
</dbReference>
<name>A0A255XQW1_9PROT</name>
<evidence type="ECO:0000259" key="9">
    <source>
        <dbReference type="Pfam" id="PF02872"/>
    </source>
</evidence>
<feature type="domain" description="5'-Nucleotidase C-terminal" evidence="9">
    <location>
        <begin position="342"/>
        <end position="500"/>
    </location>
</feature>
<dbReference type="RefSeq" id="WP_094409090.1">
    <property type="nucleotide sequence ID" value="NZ_BMJZ01000001.1"/>
</dbReference>
<dbReference type="PANTHER" id="PTHR11575:SF24">
    <property type="entry name" value="5'-NUCLEOTIDASE"/>
    <property type="match status" value="1"/>
</dbReference>
<keyword evidence="11" id="KW-1185">Reference proteome</keyword>
<reference evidence="10 11" key="1">
    <citation type="submission" date="2017-07" db="EMBL/GenBank/DDBJ databases">
        <title>Elstera cyanobacteriorum sp. nov., a novel bacterium isolated from cyanobacterial aggregates in a eutrophic lake.</title>
        <authorList>
            <person name="Cai H."/>
        </authorList>
    </citation>
    <scope>NUCLEOTIDE SEQUENCE [LARGE SCALE GENOMIC DNA]</scope>
    <source>
        <strain evidence="10 11">TH019</strain>
    </source>
</reference>
<gene>
    <name evidence="10" type="ORF">CHR90_11270</name>
</gene>
<evidence type="ECO:0000256" key="1">
    <source>
        <dbReference type="ARBA" id="ARBA00004613"/>
    </source>
</evidence>
<dbReference type="CDD" id="cd07409">
    <property type="entry name" value="MPP_CD73_N"/>
    <property type="match status" value="1"/>
</dbReference>
<keyword evidence="5 7" id="KW-0547">Nucleotide-binding</keyword>
<dbReference type="Gene3D" id="3.60.21.10">
    <property type="match status" value="1"/>
</dbReference>
<evidence type="ECO:0000256" key="4">
    <source>
        <dbReference type="ARBA" id="ARBA00022729"/>
    </source>
</evidence>
<dbReference type="GO" id="GO:0046872">
    <property type="term" value="F:metal ion binding"/>
    <property type="evidence" value="ECO:0007669"/>
    <property type="project" value="UniProtKB-KW"/>
</dbReference>
<proteinExistence type="inferred from homology"/>
<evidence type="ECO:0000256" key="6">
    <source>
        <dbReference type="ARBA" id="ARBA00022801"/>
    </source>
</evidence>
<comment type="similarity">
    <text evidence="7">Belongs to the 5'-nucleotidase family.</text>
</comment>
<evidence type="ECO:0000256" key="5">
    <source>
        <dbReference type="ARBA" id="ARBA00022741"/>
    </source>
</evidence>
<comment type="subcellular location">
    <subcellularLocation>
        <location evidence="1">Secreted</location>
    </subcellularLocation>
</comment>